<feature type="domain" description="FAS1" evidence="1">
    <location>
        <begin position="174"/>
        <end position="331"/>
    </location>
</feature>
<dbReference type="SUPFAM" id="SSF82153">
    <property type="entry name" value="FAS1 domain"/>
    <property type="match status" value="2"/>
</dbReference>
<dbReference type="SMART" id="SM00554">
    <property type="entry name" value="FAS1"/>
    <property type="match status" value="2"/>
</dbReference>
<dbReference type="PANTHER" id="PTHR10900">
    <property type="entry name" value="PERIOSTIN-RELATED"/>
    <property type="match status" value="1"/>
</dbReference>
<gene>
    <name evidence="2" type="ORF">Ga0609869_001021</name>
</gene>
<dbReference type="PRINTS" id="PR00313">
    <property type="entry name" value="CABNDNGRPT"/>
</dbReference>
<dbReference type="PANTHER" id="PTHR10900:SF77">
    <property type="entry name" value="FI19380P1"/>
    <property type="match status" value="1"/>
</dbReference>
<dbReference type="InterPro" id="IPR001343">
    <property type="entry name" value="Hemolysn_Ca-bd"/>
</dbReference>
<dbReference type="InterPro" id="IPR011049">
    <property type="entry name" value="Serralysin-like_metalloprot_C"/>
</dbReference>
<sequence>MATITEIAVDNPDFSILVGVLQYLDENIEESDLVAALSAADAGVTVFAPTNDAFGALATDLGYTGDAADETAVSAFLTENVAAETLFDVVTYHVSPGIFDSAAVSAAESLDTLNGATIAPDLPTLVDAEPDLLDPSLVATDIEADNGIVHVIDRVLLPIDLPGNDAETIAGIVAASGGEFDDNGADFDLLLTAVSAAGLVDALADETADLTVFAPDDDAFLSLASALGYSGSDEAGAWSYLVDGLTLLNAGDPIPLLTTVLTYHVAPGSLQSSQVLAADGITTLAGPEIGVTVDGDAVSFADLDPDIADPMPRALDIQAANGIVHVIDGVLLPADLLASDGADDVDFLIGDDTDESFDTGADADYIDARGGDDVVIAGLGDDTVLGGAGADRLNGGDGDDRIVGGPAEDDLADVIFAGAGDDTVSAGAGNDTVYGMDGSDALTGGAGADFLAGQAGDDVLAGNGLGDVLYGNEGADFLNGGYGYDRVNGGAGADTFFHLGVAGHGTDWVQDFTSEDTLFFGAEAEADDFVLAFAETADAGEAGVAEAFITYAPTGQVIWALVDGAAAESIDLQIAGDAASIDLLV</sequence>
<evidence type="ECO:0000259" key="1">
    <source>
        <dbReference type="PROSITE" id="PS50213"/>
    </source>
</evidence>
<dbReference type="InterPro" id="IPR018511">
    <property type="entry name" value="Hemolysin-typ_Ca-bd_CS"/>
</dbReference>
<protein>
    <submittedName>
        <fullName evidence="2">Serralysin</fullName>
    </submittedName>
</protein>
<accession>A0ABV3XQS0</accession>
<organism evidence="2 3">
    <name type="scientific">Rhodovulum iodosum</name>
    <dbReference type="NCBI Taxonomy" id="68291"/>
    <lineage>
        <taxon>Bacteria</taxon>
        <taxon>Pseudomonadati</taxon>
        <taxon>Pseudomonadota</taxon>
        <taxon>Alphaproteobacteria</taxon>
        <taxon>Rhodobacterales</taxon>
        <taxon>Paracoccaceae</taxon>
        <taxon>Rhodovulum</taxon>
    </lineage>
</organism>
<name>A0ABV3XQS0_9RHOB</name>
<dbReference type="EMBL" id="JBEHHI010000001">
    <property type="protein sequence ID" value="MEX5727668.1"/>
    <property type="molecule type" value="Genomic_DNA"/>
</dbReference>
<proteinExistence type="predicted"/>
<dbReference type="Pfam" id="PF00353">
    <property type="entry name" value="HemolysinCabind"/>
    <property type="match status" value="3"/>
</dbReference>
<dbReference type="InterPro" id="IPR050904">
    <property type="entry name" value="Adhesion/Biosynth-related"/>
</dbReference>
<dbReference type="Proteomes" id="UP001560019">
    <property type="component" value="Unassembled WGS sequence"/>
</dbReference>
<dbReference type="SUPFAM" id="SSF51120">
    <property type="entry name" value="beta-Roll"/>
    <property type="match status" value="2"/>
</dbReference>
<dbReference type="InterPro" id="IPR036378">
    <property type="entry name" value="FAS1_dom_sf"/>
</dbReference>
<feature type="domain" description="FAS1" evidence="1">
    <location>
        <begin position="1"/>
        <end position="156"/>
    </location>
</feature>
<dbReference type="Gene3D" id="2.150.10.10">
    <property type="entry name" value="Serralysin-like metalloprotease, C-terminal"/>
    <property type="match status" value="2"/>
</dbReference>
<comment type="caution">
    <text evidence="2">The sequence shown here is derived from an EMBL/GenBank/DDBJ whole genome shotgun (WGS) entry which is preliminary data.</text>
</comment>
<dbReference type="Gene3D" id="2.30.180.10">
    <property type="entry name" value="FAS1 domain"/>
    <property type="match status" value="2"/>
</dbReference>
<dbReference type="RefSeq" id="WP_125406024.1">
    <property type="nucleotide sequence ID" value="NZ_JBEHHI010000001.1"/>
</dbReference>
<evidence type="ECO:0000313" key="3">
    <source>
        <dbReference type="Proteomes" id="UP001560019"/>
    </source>
</evidence>
<evidence type="ECO:0000313" key="2">
    <source>
        <dbReference type="EMBL" id="MEX5727668.1"/>
    </source>
</evidence>
<dbReference type="InterPro" id="IPR000782">
    <property type="entry name" value="FAS1_domain"/>
</dbReference>
<dbReference type="PROSITE" id="PS00330">
    <property type="entry name" value="HEMOLYSIN_CALCIUM"/>
    <property type="match status" value="1"/>
</dbReference>
<dbReference type="Pfam" id="PF02469">
    <property type="entry name" value="Fasciclin"/>
    <property type="match status" value="2"/>
</dbReference>
<keyword evidence="3" id="KW-1185">Reference proteome</keyword>
<dbReference type="PROSITE" id="PS50213">
    <property type="entry name" value="FAS1"/>
    <property type="match status" value="2"/>
</dbReference>
<reference evidence="2 3" key="1">
    <citation type="submission" date="2024-06" db="EMBL/GenBank/DDBJ databases">
        <title>Genome of Rhodovulum iodosum, a marine photoferrotroph.</title>
        <authorList>
            <person name="Bianchini G."/>
            <person name="Nikeleit V."/>
            <person name="Kappler A."/>
            <person name="Bryce C."/>
            <person name="Sanchez-Baracaldo P."/>
        </authorList>
    </citation>
    <scope>NUCLEOTIDE SEQUENCE [LARGE SCALE GENOMIC DNA]</scope>
    <source>
        <strain evidence="2 3">UT/N1</strain>
    </source>
</reference>